<dbReference type="EMBL" id="JACEFB010000010">
    <property type="protein sequence ID" value="MBA2227022.1"/>
    <property type="molecule type" value="Genomic_DNA"/>
</dbReference>
<accession>A0A7V8VFU2</accession>
<name>A0A7V8VFU2_9BACT</name>
<dbReference type="AlphaFoldDB" id="A0A7V8VFU2"/>
<organism evidence="2 3">
    <name type="scientific">Thermogemmata fonticola</name>
    <dbReference type="NCBI Taxonomy" id="2755323"/>
    <lineage>
        <taxon>Bacteria</taxon>
        <taxon>Pseudomonadati</taxon>
        <taxon>Planctomycetota</taxon>
        <taxon>Planctomycetia</taxon>
        <taxon>Gemmatales</taxon>
        <taxon>Gemmataceae</taxon>
        <taxon>Thermogemmata</taxon>
    </lineage>
</organism>
<dbReference type="RefSeq" id="WP_194538733.1">
    <property type="nucleotide sequence ID" value="NZ_JACEFB010000010.1"/>
</dbReference>
<evidence type="ECO:0000256" key="1">
    <source>
        <dbReference type="SAM" id="MobiDB-lite"/>
    </source>
</evidence>
<sequence length="279" mass="30933">MSRSWTNEGAYSQGQNVGRGWIIAETPSLIREVDPLTGSEVLTVVRGGALQWVYDRREDGAYVGRGGVLESLVYDAVTGRYEWITPDGRRVWFWDFDASRPVQQRGQFVRFEDSRGNVTEVTSVREDGRIEEVQRWGQVDGVTVTESYLFSYIPAGVNAGRIASITQRRREGEGAWSVIRQAEYIYYDGVEPHGSAGDLKKVVLRDAAGAILGTSYYRYYVAGESNGYEGGLKFVFRPASYARLLINPLLGSSLSKSRSSRVSHSSQNRGVTRFSGGGG</sequence>
<protein>
    <submittedName>
        <fullName evidence="2">Uncharacterized protein</fullName>
    </submittedName>
</protein>
<reference evidence="2 3" key="1">
    <citation type="submission" date="2020-07" db="EMBL/GenBank/DDBJ databases">
        <title>Thermogemmata thermophila gen. nov., sp. nov., a novel moderate thermophilic planctomycete from a Kamchatka hot spring.</title>
        <authorList>
            <person name="Elcheninov A.G."/>
            <person name="Podosokorskaya O.A."/>
            <person name="Kovaleva O.L."/>
            <person name="Novikov A."/>
            <person name="Bonch-Osmolovskaya E.A."/>
            <person name="Toshchakov S.V."/>
            <person name="Kublanov I.V."/>
        </authorList>
    </citation>
    <scope>NUCLEOTIDE SEQUENCE [LARGE SCALE GENOMIC DNA]</scope>
    <source>
        <strain evidence="2 3">2918</strain>
    </source>
</reference>
<gene>
    <name evidence="2" type="ORF">H0921_12710</name>
</gene>
<evidence type="ECO:0000313" key="2">
    <source>
        <dbReference type="EMBL" id="MBA2227022.1"/>
    </source>
</evidence>
<feature type="region of interest" description="Disordered" evidence="1">
    <location>
        <begin position="255"/>
        <end position="279"/>
    </location>
</feature>
<evidence type="ECO:0000313" key="3">
    <source>
        <dbReference type="Proteomes" id="UP000542342"/>
    </source>
</evidence>
<feature type="compositionally biased region" description="Low complexity" evidence="1">
    <location>
        <begin position="255"/>
        <end position="266"/>
    </location>
</feature>
<proteinExistence type="predicted"/>
<keyword evidence="3" id="KW-1185">Reference proteome</keyword>
<dbReference type="Proteomes" id="UP000542342">
    <property type="component" value="Unassembled WGS sequence"/>
</dbReference>
<comment type="caution">
    <text evidence="2">The sequence shown here is derived from an EMBL/GenBank/DDBJ whole genome shotgun (WGS) entry which is preliminary data.</text>
</comment>